<dbReference type="AlphaFoldDB" id="X6NJ94"/>
<keyword evidence="2" id="KW-1133">Transmembrane helix</keyword>
<feature type="compositionally biased region" description="Basic and acidic residues" evidence="1">
    <location>
        <begin position="40"/>
        <end position="49"/>
    </location>
</feature>
<gene>
    <name evidence="3" type="ORF">RFI_10772</name>
</gene>
<proteinExistence type="predicted"/>
<organism evidence="3 4">
    <name type="scientific">Reticulomyxa filosa</name>
    <dbReference type="NCBI Taxonomy" id="46433"/>
    <lineage>
        <taxon>Eukaryota</taxon>
        <taxon>Sar</taxon>
        <taxon>Rhizaria</taxon>
        <taxon>Retaria</taxon>
        <taxon>Foraminifera</taxon>
        <taxon>Monothalamids</taxon>
        <taxon>Reticulomyxidae</taxon>
        <taxon>Reticulomyxa</taxon>
    </lineage>
</organism>
<dbReference type="Proteomes" id="UP000023152">
    <property type="component" value="Unassembled WGS sequence"/>
</dbReference>
<evidence type="ECO:0000256" key="2">
    <source>
        <dbReference type="SAM" id="Phobius"/>
    </source>
</evidence>
<protein>
    <submittedName>
        <fullName evidence="3">MIF4G domain-containing protein</fullName>
    </submittedName>
</protein>
<dbReference type="EMBL" id="ASPP01007916">
    <property type="protein sequence ID" value="ETO26365.1"/>
    <property type="molecule type" value="Genomic_DNA"/>
</dbReference>
<feature type="region of interest" description="Disordered" evidence="1">
    <location>
        <begin position="1"/>
        <end position="49"/>
    </location>
</feature>
<keyword evidence="4" id="KW-1185">Reference proteome</keyword>
<accession>X6NJ94</accession>
<reference evidence="3 4" key="1">
    <citation type="journal article" date="2013" name="Curr. Biol.">
        <title>The Genome of the Foraminiferan Reticulomyxa filosa.</title>
        <authorList>
            <person name="Glockner G."/>
            <person name="Hulsmann N."/>
            <person name="Schleicher M."/>
            <person name="Noegel A.A."/>
            <person name="Eichinger L."/>
            <person name="Gallinger C."/>
            <person name="Pawlowski J."/>
            <person name="Sierra R."/>
            <person name="Euteneuer U."/>
            <person name="Pillet L."/>
            <person name="Moustafa A."/>
            <person name="Platzer M."/>
            <person name="Groth M."/>
            <person name="Szafranski K."/>
            <person name="Schliwa M."/>
        </authorList>
    </citation>
    <scope>NUCLEOTIDE SEQUENCE [LARGE SCALE GENOMIC DNA]</scope>
</reference>
<evidence type="ECO:0000256" key="1">
    <source>
        <dbReference type="SAM" id="MobiDB-lite"/>
    </source>
</evidence>
<feature type="compositionally biased region" description="Low complexity" evidence="1">
    <location>
        <begin position="1"/>
        <end position="39"/>
    </location>
</feature>
<feature type="non-terminal residue" evidence="3">
    <location>
        <position position="162"/>
    </location>
</feature>
<comment type="caution">
    <text evidence="3">The sequence shown here is derived from an EMBL/GenBank/DDBJ whole genome shotgun (WGS) entry which is preliminary data.</text>
</comment>
<feature type="transmembrane region" description="Helical" evidence="2">
    <location>
        <begin position="130"/>
        <end position="151"/>
    </location>
</feature>
<feature type="non-terminal residue" evidence="3">
    <location>
        <position position="1"/>
    </location>
</feature>
<sequence length="162" mass="18152">NNGINHHNNKIDNNNNNNNNNDNNDNINNNNNNNNNNHSNGHDHLPASDGRHLSIHRRRLEPPPKHSGSQGYAETCEDDESMLDCNCGDIETEAGAYTAKLNHVPAKKNPHSRHVVIVIPRPPCQALLNGLLNIPQIGIVLIMVITIMMMMKMKMIMKMMTI</sequence>
<keyword evidence="2" id="KW-0472">Membrane</keyword>
<keyword evidence="2" id="KW-0812">Transmembrane</keyword>
<evidence type="ECO:0000313" key="3">
    <source>
        <dbReference type="EMBL" id="ETO26365.1"/>
    </source>
</evidence>
<evidence type="ECO:0000313" key="4">
    <source>
        <dbReference type="Proteomes" id="UP000023152"/>
    </source>
</evidence>
<name>X6NJ94_RETFI</name>